<feature type="transmembrane region" description="Helical" evidence="5">
    <location>
        <begin position="67"/>
        <end position="86"/>
    </location>
</feature>
<accession>A0A0W0WN84</accession>
<dbReference type="PANTHER" id="PTHR47804:SF3">
    <property type="entry name" value="PROTEIN BRE4"/>
    <property type="match status" value="1"/>
</dbReference>
<dbReference type="STRING" id="45070.Lnau_2088"/>
<dbReference type="InterPro" id="IPR052430">
    <property type="entry name" value="IVT-Associated"/>
</dbReference>
<feature type="transmembrane region" description="Helical" evidence="5">
    <location>
        <begin position="123"/>
        <end position="143"/>
    </location>
</feature>
<dbReference type="InterPro" id="IPR049453">
    <property type="entry name" value="Memb_transporter_dom"/>
</dbReference>
<feature type="transmembrane region" description="Helical" evidence="5">
    <location>
        <begin position="172"/>
        <end position="192"/>
    </location>
</feature>
<feature type="domain" description="Integral membrane bound transporter" evidence="6">
    <location>
        <begin position="7"/>
        <end position="135"/>
    </location>
</feature>
<name>A0A0W0WN84_9GAMM</name>
<keyword evidence="4 5" id="KW-0472">Membrane</keyword>
<dbReference type="Pfam" id="PF13515">
    <property type="entry name" value="FUSC_2"/>
    <property type="match status" value="2"/>
</dbReference>
<keyword evidence="2 5" id="KW-0812">Transmembrane</keyword>
<proteinExistence type="predicted"/>
<dbReference type="GO" id="GO:0016020">
    <property type="term" value="C:membrane"/>
    <property type="evidence" value="ECO:0007669"/>
    <property type="project" value="UniProtKB-SubCell"/>
</dbReference>
<feature type="transmembrane region" description="Helical" evidence="5">
    <location>
        <begin position="223"/>
        <end position="240"/>
    </location>
</feature>
<dbReference type="PATRIC" id="fig|45070.6.peg.2203"/>
<feature type="domain" description="Integral membrane bound transporter" evidence="6">
    <location>
        <begin position="186"/>
        <end position="312"/>
    </location>
</feature>
<feature type="transmembrane region" description="Helical" evidence="5">
    <location>
        <begin position="92"/>
        <end position="111"/>
    </location>
</feature>
<protein>
    <submittedName>
        <fullName evidence="7">Fusaric acid resistance protein family protein</fullName>
    </submittedName>
</protein>
<evidence type="ECO:0000313" key="8">
    <source>
        <dbReference type="Proteomes" id="UP000054725"/>
    </source>
</evidence>
<comment type="caution">
    <text evidence="7">The sequence shown here is derived from an EMBL/GenBank/DDBJ whole genome shotgun (WGS) entry which is preliminary data.</text>
</comment>
<evidence type="ECO:0000256" key="2">
    <source>
        <dbReference type="ARBA" id="ARBA00022692"/>
    </source>
</evidence>
<dbReference type="AlphaFoldDB" id="A0A0W0WN84"/>
<dbReference type="EMBL" id="LNYO01000021">
    <property type="protein sequence ID" value="KTD33796.1"/>
    <property type="molecule type" value="Genomic_DNA"/>
</dbReference>
<comment type="subcellular location">
    <subcellularLocation>
        <location evidence="1">Membrane</location>
        <topology evidence="1">Multi-pass membrane protein</topology>
    </subcellularLocation>
</comment>
<keyword evidence="3 5" id="KW-1133">Transmembrane helix</keyword>
<organism evidence="7 8">
    <name type="scientific">Legionella nautarum</name>
    <dbReference type="NCBI Taxonomy" id="45070"/>
    <lineage>
        <taxon>Bacteria</taxon>
        <taxon>Pseudomonadati</taxon>
        <taxon>Pseudomonadota</taxon>
        <taxon>Gammaproteobacteria</taxon>
        <taxon>Legionellales</taxon>
        <taxon>Legionellaceae</taxon>
        <taxon>Legionella</taxon>
    </lineage>
</organism>
<evidence type="ECO:0000256" key="5">
    <source>
        <dbReference type="SAM" id="Phobius"/>
    </source>
</evidence>
<feature type="transmembrane region" description="Helical" evidence="5">
    <location>
        <begin position="246"/>
        <end position="264"/>
    </location>
</feature>
<dbReference type="Proteomes" id="UP000054725">
    <property type="component" value="Unassembled WGS sequence"/>
</dbReference>
<evidence type="ECO:0000256" key="1">
    <source>
        <dbReference type="ARBA" id="ARBA00004141"/>
    </source>
</evidence>
<evidence type="ECO:0000256" key="3">
    <source>
        <dbReference type="ARBA" id="ARBA00022989"/>
    </source>
</evidence>
<evidence type="ECO:0000259" key="6">
    <source>
        <dbReference type="Pfam" id="PF13515"/>
    </source>
</evidence>
<reference evidence="7 8" key="1">
    <citation type="submission" date="2015-11" db="EMBL/GenBank/DDBJ databases">
        <title>Genomic analysis of 38 Legionella species identifies large and diverse effector repertoires.</title>
        <authorList>
            <person name="Burstein D."/>
            <person name="Amaro F."/>
            <person name="Zusman T."/>
            <person name="Lifshitz Z."/>
            <person name="Cohen O."/>
            <person name="Gilbert J.A."/>
            <person name="Pupko T."/>
            <person name="Shuman H.A."/>
            <person name="Segal G."/>
        </authorList>
    </citation>
    <scope>NUCLEOTIDE SEQUENCE [LARGE SCALE GENOMIC DNA]</scope>
    <source>
        <strain evidence="7 8">ATCC 49506</strain>
    </source>
</reference>
<feature type="transmembrane region" description="Helical" evidence="5">
    <location>
        <begin position="39"/>
        <end position="60"/>
    </location>
</feature>
<evidence type="ECO:0000256" key="4">
    <source>
        <dbReference type="ARBA" id="ARBA00023136"/>
    </source>
</evidence>
<gene>
    <name evidence="7" type="ORF">Lnau_2088</name>
</gene>
<keyword evidence="8" id="KW-1185">Reference proteome</keyword>
<evidence type="ECO:0000313" key="7">
    <source>
        <dbReference type="EMBL" id="KTD33796.1"/>
    </source>
</evidence>
<dbReference type="PANTHER" id="PTHR47804">
    <property type="entry name" value="60S RIBOSOMAL PROTEIN L19"/>
    <property type="match status" value="1"/>
</dbReference>
<feature type="transmembrane region" description="Helical" evidence="5">
    <location>
        <begin position="299"/>
        <end position="317"/>
    </location>
</feature>
<sequence>MGLSGLICLLLLQYYHLHEGFWAVVTVSSITRPNLSATVIKSALRLVGTLVGAIVGFILAKHIGYSPFELFFTILIFSFTTTYIGLQTRPYNYLSVVAGFSAVIVIASFVLGDIQAVAIDRTLEVCIGIIVVALVGWSISNFLTSKSPLIDREANKKIIQSFKDISWSKPDLINAAIISLAASLTFLSWIIFRYPEGVWVTITLFVVMEDTTKGTKEKALARFLGQCFAAVLGGAVAILFPTDMMVIGLVLVCGFFLCGFLIGYETKFSATGNHAGSALAIMLLAGLPDTALHVVIGRFLNVMVGLVIAMIVSYLLLKEDPKYQGIE</sequence>